<organism evidence="2 3">
    <name type="scientific">Furfurilactobacillus milii</name>
    <dbReference type="NCBI Taxonomy" id="2888272"/>
    <lineage>
        <taxon>Bacteria</taxon>
        <taxon>Bacillati</taxon>
        <taxon>Bacillota</taxon>
        <taxon>Bacilli</taxon>
        <taxon>Lactobacillales</taxon>
        <taxon>Lactobacillaceae</taxon>
        <taxon>Furfurilactobacillus</taxon>
    </lineage>
</organism>
<evidence type="ECO:0008006" key="4">
    <source>
        <dbReference type="Google" id="ProtNLM"/>
    </source>
</evidence>
<sequence length="67" mass="7192">MKNAIKLSKYAGISWATLSAAIYLIYGNKPDQLSNIGELALIIGAISSIAWLSIDAPNDKTLAQENK</sequence>
<reference evidence="2 3" key="1">
    <citation type="journal article" date="2019" name="Appl. Environ. Microbiol.">
        <title>Genetic determinants of hydroxycinnamic acid metabolism in heterofermentative lactobacilli.</title>
        <authorList>
            <person name="Gaur G."/>
            <person name="Oh J.H."/>
            <person name="Filannino P."/>
            <person name="Gobbetti M."/>
            <person name="van Pijkeren J.P."/>
            <person name="Ganzle M.G."/>
        </authorList>
    </citation>
    <scope>NUCLEOTIDE SEQUENCE [LARGE SCALE GENOMIC DNA]</scope>
    <source>
        <strain evidence="2 3">C5</strain>
    </source>
</reference>
<dbReference type="Proteomes" id="UP000449209">
    <property type="component" value="Unassembled WGS sequence"/>
</dbReference>
<keyword evidence="1" id="KW-1133">Transmembrane helix</keyword>
<comment type="caution">
    <text evidence="2">The sequence shown here is derived from an EMBL/GenBank/DDBJ whole genome shotgun (WGS) entry which is preliminary data.</text>
</comment>
<accession>A0A6N9I541</accession>
<dbReference type="AlphaFoldDB" id="A0A6N9I541"/>
<proteinExistence type="predicted"/>
<gene>
    <name evidence="2" type="ORF">GB993_09850</name>
</gene>
<feature type="transmembrane region" description="Helical" evidence="1">
    <location>
        <begin position="7"/>
        <end position="26"/>
    </location>
</feature>
<dbReference type="EMBL" id="WEZQ01000018">
    <property type="protein sequence ID" value="MYV17804.1"/>
    <property type="molecule type" value="Genomic_DNA"/>
</dbReference>
<evidence type="ECO:0000313" key="2">
    <source>
        <dbReference type="EMBL" id="MYV17804.1"/>
    </source>
</evidence>
<dbReference type="RefSeq" id="WP_161004152.1">
    <property type="nucleotide sequence ID" value="NZ_WEZQ01000018.1"/>
</dbReference>
<evidence type="ECO:0000313" key="3">
    <source>
        <dbReference type="Proteomes" id="UP000449209"/>
    </source>
</evidence>
<keyword evidence="1" id="KW-0812">Transmembrane</keyword>
<feature type="transmembrane region" description="Helical" evidence="1">
    <location>
        <begin position="32"/>
        <end position="54"/>
    </location>
</feature>
<name>A0A6N9I541_9LACO</name>
<evidence type="ECO:0000256" key="1">
    <source>
        <dbReference type="SAM" id="Phobius"/>
    </source>
</evidence>
<keyword evidence="1" id="KW-0472">Membrane</keyword>
<protein>
    <recommendedName>
        <fullName evidence="4">Holin</fullName>
    </recommendedName>
</protein>